<evidence type="ECO:0000313" key="3">
    <source>
        <dbReference type="Proteomes" id="UP000092671"/>
    </source>
</evidence>
<gene>
    <name evidence="2" type="ORF">A9Z60_07330</name>
</gene>
<feature type="transmembrane region" description="Helical" evidence="1">
    <location>
        <begin position="12"/>
        <end position="37"/>
    </location>
</feature>
<keyword evidence="1" id="KW-0812">Transmembrane</keyword>
<dbReference type="Proteomes" id="UP000092671">
    <property type="component" value="Unassembled WGS sequence"/>
</dbReference>
<sequence length="97" mass="10706">MPKTKLFSLLSNIAILANLIVGFLQVYWAVIVVFIAVHAMLRLGYIKAQSEQMVRDKNTTQTSIAPPVVRHIASVITAVILAVLIYWVGYGVAYFVG</sequence>
<dbReference type="AlphaFoldDB" id="A0A1B8PKN4"/>
<feature type="transmembrane region" description="Helical" evidence="1">
    <location>
        <begin position="72"/>
        <end position="96"/>
    </location>
</feature>
<dbReference type="OrthoDB" id="6650033at2"/>
<proteinExistence type="predicted"/>
<evidence type="ECO:0000313" key="2">
    <source>
        <dbReference type="EMBL" id="OBX51399.1"/>
    </source>
</evidence>
<name>A0A1B8PKN4_MORNO</name>
<evidence type="ECO:0000256" key="1">
    <source>
        <dbReference type="SAM" id="Phobius"/>
    </source>
</evidence>
<protein>
    <submittedName>
        <fullName evidence="2">Uncharacterized protein</fullName>
    </submittedName>
</protein>
<keyword evidence="1" id="KW-1133">Transmembrane helix</keyword>
<organism evidence="2 3">
    <name type="scientific">Moraxella nonliquefaciens</name>
    <dbReference type="NCBI Taxonomy" id="478"/>
    <lineage>
        <taxon>Bacteria</taxon>
        <taxon>Pseudomonadati</taxon>
        <taxon>Pseudomonadota</taxon>
        <taxon>Gammaproteobacteria</taxon>
        <taxon>Moraxellales</taxon>
        <taxon>Moraxellaceae</taxon>
        <taxon>Moraxella</taxon>
    </lineage>
</organism>
<keyword evidence="1" id="KW-0472">Membrane</keyword>
<accession>A0A1B8PKN4</accession>
<dbReference type="RefSeq" id="WP_066892559.1">
    <property type="nucleotide sequence ID" value="NZ_LZDN01000006.1"/>
</dbReference>
<reference evidence="2 3" key="1">
    <citation type="submission" date="2016-06" db="EMBL/GenBank/DDBJ databases">
        <title>Draft genome of Moraxella nonliquefaciens CCUG 60284.</title>
        <authorList>
            <person name="Salva-Serra F."/>
            <person name="Engstrom-Jakobsson H."/>
            <person name="Thorell K."/>
            <person name="Gonzales-Siles L."/>
            <person name="Karlsson R."/>
            <person name="Boulund F."/>
            <person name="Engstrand L."/>
            <person name="Kristiansson E."/>
            <person name="Moore E."/>
        </authorList>
    </citation>
    <scope>NUCLEOTIDE SEQUENCE [LARGE SCALE GENOMIC DNA]</scope>
    <source>
        <strain evidence="2 3">CCUG 60284</strain>
    </source>
</reference>
<comment type="caution">
    <text evidence="2">The sequence shown here is derived from an EMBL/GenBank/DDBJ whole genome shotgun (WGS) entry which is preliminary data.</text>
</comment>
<dbReference type="EMBL" id="LZDN01000006">
    <property type="protein sequence ID" value="OBX51399.1"/>
    <property type="molecule type" value="Genomic_DNA"/>
</dbReference>